<protein>
    <submittedName>
        <fullName evidence="1">Uncharacterized protein</fullName>
    </submittedName>
</protein>
<accession>A0ABY9EHN8</accession>
<sequence length="120" mass="13908">MNKIQNKFDEIIKEMNEKGLRYPGSPYQGNNSGRINNPLSSTICPNYLGCGEQALYLFDALYTPEFNNSLETSWTKNLIYEWGTWEHITPHQYLILTPDLDPSMNFKLDPWANTTEIRGE</sequence>
<proteinExistence type="predicted"/>
<reference evidence="1 2" key="1">
    <citation type="submission" date="2022-05" db="EMBL/GenBank/DDBJ databases">
        <title>Microbulbifer sp. nov., isolated from sponge.</title>
        <authorList>
            <person name="Gao L."/>
        </authorList>
    </citation>
    <scope>NUCLEOTIDE SEQUENCE [LARGE SCALE GENOMIC DNA]</scope>
    <source>
        <strain evidence="1 2">MI-G</strain>
    </source>
</reference>
<name>A0ABY9EHN8_9GAMM</name>
<dbReference type="Proteomes" id="UP001321520">
    <property type="component" value="Chromosome"/>
</dbReference>
<evidence type="ECO:0000313" key="2">
    <source>
        <dbReference type="Proteomes" id="UP001321520"/>
    </source>
</evidence>
<gene>
    <name evidence="1" type="ORF">M8T91_06410</name>
</gene>
<keyword evidence="2" id="KW-1185">Reference proteome</keyword>
<dbReference type="EMBL" id="CP098023">
    <property type="protein sequence ID" value="WKD51050.1"/>
    <property type="molecule type" value="Genomic_DNA"/>
</dbReference>
<dbReference type="RefSeq" id="WP_301417950.1">
    <property type="nucleotide sequence ID" value="NZ_CP098023.1"/>
</dbReference>
<evidence type="ECO:0000313" key="1">
    <source>
        <dbReference type="EMBL" id="WKD51050.1"/>
    </source>
</evidence>
<organism evidence="1 2">
    <name type="scientific">Microbulbifer spongiae</name>
    <dbReference type="NCBI Taxonomy" id="2944933"/>
    <lineage>
        <taxon>Bacteria</taxon>
        <taxon>Pseudomonadati</taxon>
        <taxon>Pseudomonadota</taxon>
        <taxon>Gammaproteobacteria</taxon>
        <taxon>Cellvibrionales</taxon>
        <taxon>Microbulbiferaceae</taxon>
        <taxon>Microbulbifer</taxon>
    </lineage>
</organism>